<dbReference type="InterPro" id="IPR011010">
    <property type="entry name" value="DNA_brk_join_enz"/>
</dbReference>
<dbReference type="AlphaFoldDB" id="A0A6C0J6Y6"/>
<dbReference type="InterPro" id="IPR013762">
    <property type="entry name" value="Integrase-like_cat_sf"/>
</dbReference>
<sequence>MKFDDNIYNALNSYKPKTIKTFEQNITRIIKLFHTSGPIVLTKEDCIFYLLNNENTKETIIANIQNKNSLAVCTYACYVILNKLNLDHSVYFELYKTYSAESMDERTYADASNKEKNNFLTMDDVRQRQFELEKKVMNMYEDTANSYTFLNLYQQYLLCSLYAFYPALRGQDYYETQLIQSDENVTTESNTYNLATGTLIIKHHKTERKIGDKVLQLPDILQSIILKWSQINPTNFLIINTKTKTKITQQAFTNLLNRIFEPKKVSSSMLRKIYVSDFLMHNPSAEERKRIAKIMGHGIASQEFVYSRFKDLYVNNEEM</sequence>
<reference evidence="2" key="1">
    <citation type="journal article" date="2020" name="Nature">
        <title>Giant virus diversity and host interactions through global metagenomics.</title>
        <authorList>
            <person name="Schulz F."/>
            <person name="Roux S."/>
            <person name="Paez-Espino D."/>
            <person name="Jungbluth S."/>
            <person name="Walsh D.A."/>
            <person name="Denef V.J."/>
            <person name="McMahon K.D."/>
            <person name="Konstantinidis K.T."/>
            <person name="Eloe-Fadrosh E.A."/>
            <person name="Kyrpides N.C."/>
            <person name="Woyke T."/>
        </authorList>
    </citation>
    <scope>NUCLEOTIDE SEQUENCE</scope>
    <source>
        <strain evidence="2">GVMAG-M-3300025727-45</strain>
    </source>
</reference>
<dbReference type="EMBL" id="MN740313">
    <property type="protein sequence ID" value="QHT99737.1"/>
    <property type="molecule type" value="Genomic_DNA"/>
</dbReference>
<protein>
    <recommendedName>
        <fullName evidence="3">Tyr recombinase domain-containing protein</fullName>
    </recommendedName>
</protein>
<evidence type="ECO:0000313" key="2">
    <source>
        <dbReference type="EMBL" id="QHT99737.1"/>
    </source>
</evidence>
<dbReference type="SUPFAM" id="SSF56349">
    <property type="entry name" value="DNA breaking-rejoining enzymes"/>
    <property type="match status" value="1"/>
</dbReference>
<dbReference type="GO" id="GO:0006310">
    <property type="term" value="P:DNA recombination"/>
    <property type="evidence" value="ECO:0007669"/>
    <property type="project" value="UniProtKB-KW"/>
</dbReference>
<keyword evidence="1" id="KW-0233">DNA recombination</keyword>
<dbReference type="GO" id="GO:0015074">
    <property type="term" value="P:DNA integration"/>
    <property type="evidence" value="ECO:0007669"/>
    <property type="project" value="InterPro"/>
</dbReference>
<proteinExistence type="predicted"/>
<organism evidence="2">
    <name type="scientific">viral metagenome</name>
    <dbReference type="NCBI Taxonomy" id="1070528"/>
    <lineage>
        <taxon>unclassified sequences</taxon>
        <taxon>metagenomes</taxon>
        <taxon>organismal metagenomes</taxon>
    </lineage>
</organism>
<accession>A0A6C0J6Y6</accession>
<evidence type="ECO:0008006" key="3">
    <source>
        <dbReference type="Google" id="ProtNLM"/>
    </source>
</evidence>
<dbReference type="GO" id="GO:0003677">
    <property type="term" value="F:DNA binding"/>
    <property type="evidence" value="ECO:0007669"/>
    <property type="project" value="InterPro"/>
</dbReference>
<name>A0A6C0J6Y6_9ZZZZ</name>
<evidence type="ECO:0000256" key="1">
    <source>
        <dbReference type="ARBA" id="ARBA00023172"/>
    </source>
</evidence>
<dbReference type="Gene3D" id="1.10.443.10">
    <property type="entry name" value="Intergrase catalytic core"/>
    <property type="match status" value="1"/>
</dbReference>